<organism evidence="2 3">
    <name type="scientific">Cymbomonas tetramitiformis</name>
    <dbReference type="NCBI Taxonomy" id="36881"/>
    <lineage>
        <taxon>Eukaryota</taxon>
        <taxon>Viridiplantae</taxon>
        <taxon>Chlorophyta</taxon>
        <taxon>Pyramimonadophyceae</taxon>
        <taxon>Pyramimonadales</taxon>
        <taxon>Pyramimonadaceae</taxon>
        <taxon>Cymbomonas</taxon>
    </lineage>
</organism>
<dbReference type="Proteomes" id="UP001190700">
    <property type="component" value="Unassembled WGS sequence"/>
</dbReference>
<sequence length="589" mass="67383">MYEEGIFVYRVLSPLEVRSQPSTGDDVRAGGKAFVDALFAVDLKQSCRIKNSNNGPFLRLTNGSGWLFERKDRAHVMESIPVERGLWAYRINNPGHGLALRSRPSSADDTKLQPEFIFPHNDLVWADCRVVFKGLTYVRIQGTGGWLFGSRNGSPTLILLPPEQPSVGYVYVADNYPVRCHELNLPEVRECARRHGLDEIQFNERSRVIAFSDRARTVRINVYYTTGTVGTCVSHPKQGSTQMFRRSCTMHLLEQIMMDPRVHTGKGYKRKFHHAMSVDHRDERKYGGEIAGPARSEDLEVRYQLLELDKEASEIAEQRAALSAHINALDANRLERAEAERVEREREASAKLEKENVEKEKKRLAAVHEAAVRARQEQVNRDHARGNYSQSWLSYRDYMPQSMSNVKCVGINEGGYVAVYDEGSCAYHGVSRNITEYIDRQENSNISYLAIGPDSQFFGKKFNGKTEWNAPGDFGEAIHQSSSGVKFVAFGPFGTYYIQFLDGSTHWNGEIDPTLDQYLMQSSNIRQVWLGEDEQYFICWDCGGFDFSLRPEHQKNFNKMKKLARTNCIRQFLIWEEDHESPCYFLRCS</sequence>
<evidence type="ECO:0000313" key="2">
    <source>
        <dbReference type="EMBL" id="KAK3259042.1"/>
    </source>
</evidence>
<dbReference type="EMBL" id="LGRX02019044">
    <property type="protein sequence ID" value="KAK3259042.1"/>
    <property type="molecule type" value="Genomic_DNA"/>
</dbReference>
<keyword evidence="3" id="KW-1185">Reference proteome</keyword>
<accession>A0AAE0FFT1</accession>
<gene>
    <name evidence="2" type="ORF">CYMTET_31939</name>
</gene>
<name>A0AAE0FFT1_9CHLO</name>
<keyword evidence="1" id="KW-0175">Coiled coil</keyword>
<dbReference type="AlphaFoldDB" id="A0AAE0FFT1"/>
<reference evidence="2 3" key="1">
    <citation type="journal article" date="2015" name="Genome Biol. Evol.">
        <title>Comparative Genomics of a Bacterivorous Green Alga Reveals Evolutionary Causalities and Consequences of Phago-Mixotrophic Mode of Nutrition.</title>
        <authorList>
            <person name="Burns J.A."/>
            <person name="Paasch A."/>
            <person name="Narechania A."/>
            <person name="Kim E."/>
        </authorList>
    </citation>
    <scope>NUCLEOTIDE SEQUENCE [LARGE SCALE GENOMIC DNA]</scope>
    <source>
        <strain evidence="2 3">PLY_AMNH</strain>
    </source>
</reference>
<feature type="coiled-coil region" evidence="1">
    <location>
        <begin position="334"/>
        <end position="377"/>
    </location>
</feature>
<evidence type="ECO:0000313" key="3">
    <source>
        <dbReference type="Proteomes" id="UP001190700"/>
    </source>
</evidence>
<comment type="caution">
    <text evidence="2">The sequence shown here is derived from an EMBL/GenBank/DDBJ whole genome shotgun (WGS) entry which is preliminary data.</text>
</comment>
<evidence type="ECO:0000256" key="1">
    <source>
        <dbReference type="SAM" id="Coils"/>
    </source>
</evidence>
<protein>
    <submittedName>
        <fullName evidence="2">Uncharacterized protein</fullName>
    </submittedName>
</protein>
<proteinExistence type="predicted"/>